<dbReference type="PANTHER" id="PTHR43792">
    <property type="entry name" value="GNAT FAMILY, PUTATIVE (AFU_ORTHOLOGUE AFUA_3G00765)-RELATED-RELATED"/>
    <property type="match status" value="1"/>
</dbReference>
<reference evidence="2 3" key="1">
    <citation type="submission" date="2015-12" db="EMBL/GenBank/DDBJ databases">
        <title>Diversity of Burkholderia near neighbor genomes.</title>
        <authorList>
            <person name="Sahl J."/>
            <person name="Wagner D."/>
            <person name="Keim P."/>
        </authorList>
    </citation>
    <scope>NUCLEOTIDE SEQUENCE [LARGE SCALE GENOMIC DNA]</scope>
    <source>
        <strain evidence="2 3">BDU6</strain>
    </source>
</reference>
<name>A0A1B4FDK0_9BURK</name>
<dbReference type="Gene3D" id="3.40.630.30">
    <property type="match status" value="1"/>
</dbReference>
<gene>
    <name evidence="2" type="ORF">WS70_07845</name>
</gene>
<keyword evidence="3" id="KW-1185">Reference proteome</keyword>
<dbReference type="SUPFAM" id="SSF55729">
    <property type="entry name" value="Acyl-CoA N-acyltransferases (Nat)"/>
    <property type="match status" value="1"/>
</dbReference>
<dbReference type="RefSeq" id="WP_059597063.1">
    <property type="nucleotide sequence ID" value="NZ_CP013386.1"/>
</dbReference>
<organism evidence="2 3">
    <name type="scientific">Burkholderia mayonis</name>
    <dbReference type="NCBI Taxonomy" id="1385591"/>
    <lineage>
        <taxon>Bacteria</taxon>
        <taxon>Pseudomonadati</taxon>
        <taxon>Pseudomonadota</taxon>
        <taxon>Betaproteobacteria</taxon>
        <taxon>Burkholderiales</taxon>
        <taxon>Burkholderiaceae</taxon>
        <taxon>Burkholderia</taxon>
        <taxon>pseudomallei group</taxon>
    </lineage>
</organism>
<dbReference type="CDD" id="cd04301">
    <property type="entry name" value="NAT_SF"/>
    <property type="match status" value="1"/>
</dbReference>
<dbReference type="PANTHER" id="PTHR43792:SF1">
    <property type="entry name" value="N-ACETYLTRANSFERASE DOMAIN-CONTAINING PROTEIN"/>
    <property type="match status" value="1"/>
</dbReference>
<evidence type="ECO:0000313" key="3">
    <source>
        <dbReference type="Proteomes" id="UP000062519"/>
    </source>
</evidence>
<dbReference type="KEGG" id="buu:WS70_07845"/>
<evidence type="ECO:0000313" key="2">
    <source>
        <dbReference type="EMBL" id="AOJ01751.1"/>
    </source>
</evidence>
<dbReference type="InterPro" id="IPR016181">
    <property type="entry name" value="Acyl_CoA_acyltransferase"/>
</dbReference>
<dbReference type="PROSITE" id="PS51186">
    <property type="entry name" value="GNAT"/>
    <property type="match status" value="1"/>
</dbReference>
<dbReference type="InterPro" id="IPR000182">
    <property type="entry name" value="GNAT_dom"/>
</dbReference>
<sequence>MTRKTSAAIETARLLLDTLDQRDAEGLFDYHGNPEVWRYQGWRPASVADSRDFIARQSDIAFGEAGAWCQLAIRSKPTRELIGDLGIRFPATDTEPVEFGISLSPAHQRKGYAREVMTACIDLAFRQWGHRRLVASVDPRNIASMALFQALGFRQEAHHVESYYLRGEWVDDVIFAMLAREWSAHCDSDSDR</sequence>
<evidence type="ECO:0000259" key="1">
    <source>
        <dbReference type="PROSITE" id="PS51186"/>
    </source>
</evidence>
<dbReference type="Pfam" id="PF13302">
    <property type="entry name" value="Acetyltransf_3"/>
    <property type="match status" value="1"/>
</dbReference>
<dbReference type="Proteomes" id="UP000062519">
    <property type="component" value="Chromosome 1"/>
</dbReference>
<accession>A0A1B4FDK0</accession>
<dbReference type="EMBL" id="CP013386">
    <property type="protein sequence ID" value="AOJ01751.1"/>
    <property type="molecule type" value="Genomic_DNA"/>
</dbReference>
<protein>
    <submittedName>
        <fullName evidence="2">GNAT family acetyltransferase</fullName>
    </submittedName>
</protein>
<dbReference type="AlphaFoldDB" id="A0A1B4FDK0"/>
<dbReference type="GO" id="GO:0016747">
    <property type="term" value="F:acyltransferase activity, transferring groups other than amino-acyl groups"/>
    <property type="evidence" value="ECO:0007669"/>
    <property type="project" value="InterPro"/>
</dbReference>
<dbReference type="InterPro" id="IPR051531">
    <property type="entry name" value="N-acetyltransferase"/>
</dbReference>
<feature type="domain" description="N-acetyltransferase" evidence="1">
    <location>
        <begin position="14"/>
        <end position="180"/>
    </location>
</feature>
<keyword evidence="2" id="KW-0808">Transferase</keyword>
<proteinExistence type="predicted"/>